<gene>
    <name evidence="1" type="ORF">FF38_13533</name>
</gene>
<evidence type="ECO:0000313" key="2">
    <source>
        <dbReference type="Proteomes" id="UP000037069"/>
    </source>
</evidence>
<accession>A0A0L0BPW0</accession>
<name>A0A0L0BPW0_LUCCU</name>
<dbReference type="EMBL" id="JRES01001550">
    <property type="protein sequence ID" value="KNC22097.1"/>
    <property type="molecule type" value="Genomic_DNA"/>
</dbReference>
<protein>
    <submittedName>
        <fullName evidence="1">Uncharacterized protein</fullName>
    </submittedName>
</protein>
<sequence>MSIKSPQLNGYAIQNPIKLYKMLLKYILICNLLHFALSEDIPIICASATTVSDPIAIQGLQAEKYACDVKYQNCLDKAIAKFGKRIREHNPACDLKEATNALIEKYLGVKISIT</sequence>
<proteinExistence type="predicted"/>
<reference evidence="1 2" key="1">
    <citation type="journal article" date="2015" name="Nat. Commun.">
        <title>Lucilia cuprina genome unlocks parasitic fly biology to underpin future interventions.</title>
        <authorList>
            <person name="Anstead C.A."/>
            <person name="Korhonen P.K."/>
            <person name="Young N.D."/>
            <person name="Hall R.S."/>
            <person name="Jex A.R."/>
            <person name="Murali S.C."/>
            <person name="Hughes D.S."/>
            <person name="Lee S.F."/>
            <person name="Perry T."/>
            <person name="Stroehlein A.J."/>
            <person name="Ansell B.R."/>
            <person name="Breugelmans B."/>
            <person name="Hofmann A."/>
            <person name="Qu J."/>
            <person name="Dugan S."/>
            <person name="Lee S.L."/>
            <person name="Chao H."/>
            <person name="Dinh H."/>
            <person name="Han Y."/>
            <person name="Doddapaneni H.V."/>
            <person name="Worley K.C."/>
            <person name="Muzny D.M."/>
            <person name="Ioannidis P."/>
            <person name="Waterhouse R.M."/>
            <person name="Zdobnov E.M."/>
            <person name="James P.J."/>
            <person name="Bagnall N.H."/>
            <person name="Kotze A.C."/>
            <person name="Gibbs R.A."/>
            <person name="Richards S."/>
            <person name="Batterham P."/>
            <person name="Gasser R.B."/>
        </authorList>
    </citation>
    <scope>NUCLEOTIDE SEQUENCE [LARGE SCALE GENOMIC DNA]</scope>
    <source>
        <strain evidence="1 2">LS</strain>
        <tissue evidence="1">Full body</tissue>
    </source>
</reference>
<dbReference type="AlphaFoldDB" id="A0A0L0BPW0"/>
<evidence type="ECO:0000313" key="1">
    <source>
        <dbReference type="EMBL" id="KNC22097.1"/>
    </source>
</evidence>
<keyword evidence="2" id="KW-1185">Reference proteome</keyword>
<comment type="caution">
    <text evidence="1">The sequence shown here is derived from an EMBL/GenBank/DDBJ whole genome shotgun (WGS) entry which is preliminary data.</text>
</comment>
<dbReference type="Proteomes" id="UP000037069">
    <property type="component" value="Unassembled WGS sequence"/>
</dbReference>
<organism evidence="1 2">
    <name type="scientific">Lucilia cuprina</name>
    <name type="common">Green bottle fly</name>
    <name type="synonym">Australian sheep blowfly</name>
    <dbReference type="NCBI Taxonomy" id="7375"/>
    <lineage>
        <taxon>Eukaryota</taxon>
        <taxon>Metazoa</taxon>
        <taxon>Ecdysozoa</taxon>
        <taxon>Arthropoda</taxon>
        <taxon>Hexapoda</taxon>
        <taxon>Insecta</taxon>
        <taxon>Pterygota</taxon>
        <taxon>Neoptera</taxon>
        <taxon>Endopterygota</taxon>
        <taxon>Diptera</taxon>
        <taxon>Brachycera</taxon>
        <taxon>Muscomorpha</taxon>
        <taxon>Oestroidea</taxon>
        <taxon>Calliphoridae</taxon>
        <taxon>Luciliinae</taxon>
        <taxon>Lucilia</taxon>
    </lineage>
</organism>